<evidence type="ECO:0000313" key="3">
    <source>
        <dbReference type="Proteomes" id="UP000234950"/>
    </source>
</evidence>
<dbReference type="RefSeq" id="WP_101646994.1">
    <property type="nucleotide sequence ID" value="NZ_PGVE01000028.1"/>
</dbReference>
<keyword evidence="1" id="KW-0472">Membrane</keyword>
<gene>
    <name evidence="2" type="ORF">CVD27_06130</name>
</gene>
<sequence length="474" mass="55262">MQPIALKEKHVSKALFQFIAPFSLKAGASREVITYLEELDFNLFRLSDMESENAYYGNFRLNHSEMETYFLPLTANILFPIAQHEKGFQRYSKQLSLEGDLNLKDTIIPFKIHSIDIVTCPFDLGFLTIRTEIRNSSLSNSIEFANCMRRRNGDTLKFELTIDGDTYQNLLMFLINQFCPDLSKHMNNDKVLFLEKKNMYVQSLLSLNEEETIDTVDLYRFGTLCSYDTAGKPFVNANNMDFISQFIQDYAYDRFAPTTNYIVEQNCFAGITTIVNSCSQTQRFYGFYYYALLLNLFHKLVLLKIASCFSAIHIEQDKEKIESLNYTLNSFTSNYFYTVYPLTFEGQEMFRLLRKSLGIDPLYANTKEILFSIVKYEDNNVAKKDSMLLLVLTIYTVICGIFSMNLFTHDLQGHIKWDHFKTYNPFEYFAVFIVFSGMIVVLTLTIQGLIQGYKNRKKRKKWVRQTVWSSKKNG</sequence>
<feature type="transmembrane region" description="Helical" evidence="1">
    <location>
        <begin position="287"/>
        <end position="312"/>
    </location>
</feature>
<feature type="transmembrane region" description="Helical" evidence="1">
    <location>
        <begin position="387"/>
        <end position="408"/>
    </location>
</feature>
<proteinExistence type="predicted"/>
<evidence type="ECO:0008006" key="4">
    <source>
        <dbReference type="Google" id="ProtNLM"/>
    </source>
</evidence>
<dbReference type="EMBL" id="PGVE01000028">
    <property type="protein sequence ID" value="PLS07253.1"/>
    <property type="molecule type" value="Genomic_DNA"/>
</dbReference>
<evidence type="ECO:0000313" key="2">
    <source>
        <dbReference type="EMBL" id="PLS07253.1"/>
    </source>
</evidence>
<reference evidence="2 3" key="1">
    <citation type="submission" date="2017-11" db="EMBL/GenBank/DDBJ databases">
        <title>Comparitive Functional Genomics of Dry Heat Resistant strains isolated from the Viking Spacecraft.</title>
        <authorList>
            <person name="Seuylemezian A."/>
            <person name="Cooper K."/>
            <person name="Vaishampayan P."/>
        </authorList>
    </citation>
    <scope>NUCLEOTIDE SEQUENCE [LARGE SCALE GENOMIC DNA]</scope>
    <source>
        <strain evidence="2 3">V32-6</strain>
    </source>
</reference>
<feature type="transmembrane region" description="Helical" evidence="1">
    <location>
        <begin position="428"/>
        <end position="450"/>
    </location>
</feature>
<keyword evidence="1" id="KW-0812">Transmembrane</keyword>
<organism evidence="2 3">
    <name type="scientific">Neobacillus cucumis</name>
    <dbReference type="NCBI Taxonomy" id="1740721"/>
    <lineage>
        <taxon>Bacteria</taxon>
        <taxon>Bacillati</taxon>
        <taxon>Bacillota</taxon>
        <taxon>Bacilli</taxon>
        <taxon>Bacillales</taxon>
        <taxon>Bacillaceae</taxon>
        <taxon>Neobacillus</taxon>
    </lineage>
</organism>
<keyword evidence="3" id="KW-1185">Reference proteome</keyword>
<dbReference type="AlphaFoldDB" id="A0A2N5HP03"/>
<dbReference type="OrthoDB" id="1947873at2"/>
<protein>
    <recommendedName>
        <fullName evidence="4">Group-specific protein</fullName>
    </recommendedName>
</protein>
<keyword evidence="1" id="KW-1133">Transmembrane helix</keyword>
<dbReference type="Proteomes" id="UP000234950">
    <property type="component" value="Unassembled WGS sequence"/>
</dbReference>
<name>A0A2N5HP03_9BACI</name>
<accession>A0A2N5HP03</accession>
<evidence type="ECO:0000256" key="1">
    <source>
        <dbReference type="SAM" id="Phobius"/>
    </source>
</evidence>
<comment type="caution">
    <text evidence="2">The sequence shown here is derived from an EMBL/GenBank/DDBJ whole genome shotgun (WGS) entry which is preliminary data.</text>
</comment>